<keyword evidence="4" id="KW-1185">Reference proteome</keyword>
<evidence type="ECO:0000313" key="3">
    <source>
        <dbReference type="EMBL" id="CAB3982483.1"/>
    </source>
</evidence>
<feature type="transmembrane region" description="Helical" evidence="1">
    <location>
        <begin position="646"/>
        <end position="664"/>
    </location>
</feature>
<dbReference type="InterPro" id="IPR039797">
    <property type="entry name" value="Pecanex"/>
</dbReference>
<keyword evidence="1" id="KW-0472">Membrane</keyword>
<feature type="transmembrane region" description="Helical" evidence="1">
    <location>
        <begin position="59"/>
        <end position="79"/>
    </location>
</feature>
<feature type="region of interest" description="Disordered" evidence="2">
    <location>
        <begin position="348"/>
        <end position="455"/>
    </location>
</feature>
<reference evidence="3" key="1">
    <citation type="submission" date="2020-04" db="EMBL/GenBank/DDBJ databases">
        <authorList>
            <person name="Alioto T."/>
            <person name="Alioto T."/>
            <person name="Gomez Garrido J."/>
        </authorList>
    </citation>
    <scope>NUCLEOTIDE SEQUENCE</scope>
    <source>
        <strain evidence="3">A484AB</strain>
    </source>
</reference>
<feature type="region of interest" description="Disordered" evidence="2">
    <location>
        <begin position="284"/>
        <end position="309"/>
    </location>
</feature>
<protein>
    <recommendedName>
        <fullName evidence="1">Pecanex-like protein</fullName>
    </recommendedName>
</protein>
<dbReference type="PANTHER" id="PTHR12372:SF7">
    <property type="entry name" value="PROTEIN PECANEX"/>
    <property type="match status" value="1"/>
</dbReference>
<dbReference type="PANTHER" id="PTHR12372">
    <property type="entry name" value="PECANEX"/>
    <property type="match status" value="1"/>
</dbReference>
<sequence length="1109" mass="124528">MGSLTLEVVRLGLWASLTGGWFYDPHQGLFTNTVHFYLWMFLVLLPFSLYLGTPSSSSTWIWPLYSVIIGIFFIFIKLISHRLHVMFDGEEIPLKKTEGEQSEEPTGEVDPNEHNLPSTSQDGAEIIQLQVLSTISPAEHERTSATENNEVPDSAMESTEAIQGSDHEENETEEDLPAVTNTCLDIADAPVLAETLLEELKVDNPEEEPTNSESENLDCDNNPVAVEVETDVHKEDTPADAHAEDEVGEPSTPSLPQAPLTDDVTIAPNPLRFLLFGLDEHELPFSSPATDNEPDTKNSSDVDQSHDNTTDTVETVLGADCAEPVLGADCAEPVLGAGCAELYPEVERPSNPHLDESTNIASSSSSGLKDITRPGTPMPGRVSRKSSSHDPESRDLVEILQQALGPGEDRLSDTEMPSDVAFSLRTRSEEESGSRRSRRSLPRRTPGIRRRRPLEVNDMESFSLLISEPSSDPGVAQHRRHHMAKSHDDTSAGAIHRYQDEHGNTCQYVFQSTTNPLEHILDLEQLERHRVPMMKDEWETSSGSSVNPELFSDLPTTLETCSDISNPSSKINTEKRRSSRRKAPHSIFKFQLLPGKYIKIAFDRLALLALFDRNKYVYETIFAVVLAVLVSVLGYRLLLEDFYTDFWIFVFCFVLAGCQFSLLKSVQPDASSPTHGFNHVVLFSRPVYFCLLTSGVLILDRISNYDFHCVAVYTIPLCSPGSVAYVKGIMQGFILAFPIIFLFGLLPQINTFLMYVLEQLEMHVFGGNASANLKGAIYAFCRSVLAVGFLFGFCYGALEETMGGIAGQHLLFSVFSGLLVALSYHLSRSVSDPMPLWKLIRSSCCTESEEENNDKPDEIQDPLPKKLQQTFMTRVHNDLIICTITAVFVFGVHVSKVFTELNPYVSYIFYCFAGVLGLIAHYLIPQLRKALPWLCCAHPVLRNREYHLYEVRGAPKLVWFEKMYVWLCFIERNIVYPCLFLSTLSNYAGDMALKFGSVGGALLISTIGLKMIRSSFSDSSKQSIFVIWTVLFFEFDYKKYSEGFPIDYFIMSIFLTKVYELMLKLRFVFSYIAPWQIPWGSAFHAFAQPFSIPRILLMIFIKRWIAQCL</sequence>
<dbReference type="EMBL" id="CACRXK020000505">
    <property type="protein sequence ID" value="CAB3982483.1"/>
    <property type="molecule type" value="Genomic_DNA"/>
</dbReference>
<feature type="compositionally biased region" description="Polar residues" evidence="2">
    <location>
        <begin position="357"/>
        <end position="367"/>
    </location>
</feature>
<comment type="caution">
    <text evidence="3">The sequence shown here is derived from an EMBL/GenBank/DDBJ whole genome shotgun (WGS) entry which is preliminary data.</text>
</comment>
<feature type="region of interest" description="Disordered" evidence="2">
    <location>
        <begin position="137"/>
        <end position="174"/>
    </location>
</feature>
<keyword evidence="1" id="KW-1133">Transmembrane helix</keyword>
<proteinExistence type="inferred from homology"/>
<feature type="transmembrane region" description="Helical" evidence="1">
    <location>
        <begin position="904"/>
        <end position="924"/>
    </location>
</feature>
<feature type="compositionally biased region" description="Basic and acidic residues" evidence="2">
    <location>
        <begin position="294"/>
        <end position="309"/>
    </location>
</feature>
<dbReference type="OrthoDB" id="10037631at2759"/>
<feature type="transmembrane region" description="Helical" evidence="1">
    <location>
        <begin position="733"/>
        <end position="757"/>
    </location>
</feature>
<dbReference type="AlphaFoldDB" id="A0A7D9HJX2"/>
<keyword evidence="1" id="KW-0812">Transmembrane</keyword>
<name>A0A7D9HJX2_PARCT</name>
<feature type="transmembrane region" description="Helical" evidence="1">
    <location>
        <begin position="875"/>
        <end position="892"/>
    </location>
</feature>
<feature type="compositionally biased region" description="Basic and acidic residues" evidence="2">
    <location>
        <begin position="387"/>
        <end position="397"/>
    </location>
</feature>
<comment type="subcellular location">
    <subcellularLocation>
        <location evidence="1">Membrane</location>
        <topology evidence="1">Multi-pass membrane protein</topology>
    </subcellularLocation>
</comment>
<feature type="compositionally biased region" description="Polar residues" evidence="2">
    <location>
        <begin position="145"/>
        <end position="162"/>
    </location>
</feature>
<evidence type="ECO:0000313" key="4">
    <source>
        <dbReference type="Proteomes" id="UP001152795"/>
    </source>
</evidence>
<gene>
    <name evidence="3" type="ORF">PACLA_8A038237</name>
</gene>
<feature type="region of interest" description="Disordered" evidence="2">
    <location>
        <begin position="95"/>
        <end position="121"/>
    </location>
</feature>
<feature type="compositionally biased region" description="Basic and acidic residues" evidence="2">
    <location>
        <begin position="234"/>
        <end position="245"/>
    </location>
</feature>
<evidence type="ECO:0000256" key="2">
    <source>
        <dbReference type="SAM" id="MobiDB-lite"/>
    </source>
</evidence>
<feature type="region of interest" description="Disordered" evidence="2">
    <location>
        <begin position="234"/>
        <end position="264"/>
    </location>
</feature>
<feature type="transmembrane region" description="Helical" evidence="1">
    <location>
        <begin position="810"/>
        <end position="827"/>
    </location>
</feature>
<feature type="compositionally biased region" description="Basic residues" evidence="2">
    <location>
        <begin position="435"/>
        <end position="452"/>
    </location>
</feature>
<feature type="transmembrane region" description="Helical" evidence="1">
    <location>
        <begin position="36"/>
        <end position="53"/>
    </location>
</feature>
<dbReference type="GO" id="GO:0016020">
    <property type="term" value="C:membrane"/>
    <property type="evidence" value="ECO:0007669"/>
    <property type="project" value="UniProtKB-SubCell"/>
</dbReference>
<feature type="transmembrane region" description="Helical" evidence="1">
    <location>
        <begin position="777"/>
        <end position="798"/>
    </location>
</feature>
<organism evidence="3 4">
    <name type="scientific">Paramuricea clavata</name>
    <name type="common">Red gorgonian</name>
    <name type="synonym">Violescent sea-whip</name>
    <dbReference type="NCBI Taxonomy" id="317549"/>
    <lineage>
        <taxon>Eukaryota</taxon>
        <taxon>Metazoa</taxon>
        <taxon>Cnidaria</taxon>
        <taxon>Anthozoa</taxon>
        <taxon>Octocorallia</taxon>
        <taxon>Malacalcyonacea</taxon>
        <taxon>Plexauridae</taxon>
        <taxon>Paramuricea</taxon>
    </lineage>
</organism>
<feature type="transmembrane region" description="Helical" evidence="1">
    <location>
        <begin position="616"/>
        <end position="634"/>
    </location>
</feature>
<accession>A0A7D9HJX2</accession>
<feature type="transmembrane region" description="Helical" evidence="1">
    <location>
        <begin position="676"/>
        <end position="699"/>
    </location>
</feature>
<comment type="similarity">
    <text evidence="1">Belongs to the pecanex family.</text>
</comment>
<dbReference type="Proteomes" id="UP001152795">
    <property type="component" value="Unassembled WGS sequence"/>
</dbReference>
<evidence type="ECO:0000256" key="1">
    <source>
        <dbReference type="RuleBase" id="RU367089"/>
    </source>
</evidence>